<feature type="compositionally biased region" description="Polar residues" evidence="2">
    <location>
        <begin position="38"/>
        <end position="85"/>
    </location>
</feature>
<feature type="region of interest" description="Disordered" evidence="2">
    <location>
        <begin position="415"/>
        <end position="457"/>
    </location>
</feature>
<dbReference type="Proteomes" id="UP000039865">
    <property type="component" value="Unassembled WGS sequence"/>
</dbReference>
<protein>
    <submittedName>
        <fullName evidence="3">Uncharacterized protein</fullName>
    </submittedName>
</protein>
<proteinExistence type="predicted"/>
<evidence type="ECO:0000256" key="2">
    <source>
        <dbReference type="SAM" id="MobiDB-lite"/>
    </source>
</evidence>
<feature type="coiled-coil region" evidence="1">
    <location>
        <begin position="375"/>
        <end position="402"/>
    </location>
</feature>
<name>A0A078ARE8_STYLE</name>
<dbReference type="EMBL" id="CCKQ01012923">
    <property type="protein sequence ID" value="CDW84556.1"/>
    <property type="molecule type" value="Genomic_DNA"/>
</dbReference>
<feature type="compositionally biased region" description="Polar residues" evidence="2">
    <location>
        <begin position="419"/>
        <end position="431"/>
    </location>
</feature>
<sequence>MNAAFKLSSSTQEGRFPIHQKRKEQRGKSKSRPYMLDSSPSRGQNTTISNQSNVTPISMNLSMEKLNQSTERPNTSSVIHSQRSMSKSKRPIQPFTPSNNKQNYSNHSTTASVKNGFDQQKMKAKVQQKNTSRNHNMTTISPPKIMHNSSTNLNRQSKDQSISQQSFIVNNQSILNQSLSTNTVEQRLIQYAKVYENKRSKLVEQKVVREREPSKEKPDINSSSDTMVEQKKQKIFEQMFQQINSQIEYASGTKQTQTSQFVDPATANYRSLPIQVMDIMMDVFTDFEEGQRPWNQEKFVQKCNEVYTKIPPGDRSELIKLYNPKIQTRNAKRGDSKSKYQVILQQQIKILLQPEINQNSVQMCMNNRQYGTKACENLYQAHEQQMRKKEQLKEELEKERMKQCTFKPLTYLDIEKQKSNSSSNGSAMQHRNSIKDSQRSQRNTESPVKTKTSQKFN</sequence>
<evidence type="ECO:0000313" key="4">
    <source>
        <dbReference type="Proteomes" id="UP000039865"/>
    </source>
</evidence>
<feature type="compositionally biased region" description="Polar residues" evidence="2">
    <location>
        <begin position="127"/>
        <end position="147"/>
    </location>
</feature>
<evidence type="ECO:0000256" key="1">
    <source>
        <dbReference type="SAM" id="Coils"/>
    </source>
</evidence>
<keyword evidence="4" id="KW-1185">Reference proteome</keyword>
<dbReference type="InParanoid" id="A0A078ARE8"/>
<reference evidence="3 4" key="1">
    <citation type="submission" date="2014-06" db="EMBL/GenBank/DDBJ databases">
        <authorList>
            <person name="Swart Estienne"/>
        </authorList>
    </citation>
    <scope>NUCLEOTIDE SEQUENCE [LARGE SCALE GENOMIC DNA]</scope>
    <source>
        <strain evidence="3 4">130c</strain>
    </source>
</reference>
<evidence type="ECO:0000313" key="3">
    <source>
        <dbReference type="EMBL" id="CDW84556.1"/>
    </source>
</evidence>
<organism evidence="3 4">
    <name type="scientific">Stylonychia lemnae</name>
    <name type="common">Ciliate</name>
    <dbReference type="NCBI Taxonomy" id="5949"/>
    <lineage>
        <taxon>Eukaryota</taxon>
        <taxon>Sar</taxon>
        <taxon>Alveolata</taxon>
        <taxon>Ciliophora</taxon>
        <taxon>Intramacronucleata</taxon>
        <taxon>Spirotrichea</taxon>
        <taxon>Stichotrichia</taxon>
        <taxon>Sporadotrichida</taxon>
        <taxon>Oxytrichidae</taxon>
        <taxon>Stylonychinae</taxon>
        <taxon>Stylonychia</taxon>
    </lineage>
</organism>
<feature type="region of interest" description="Disordered" evidence="2">
    <location>
        <begin position="1"/>
        <end position="147"/>
    </location>
</feature>
<feature type="compositionally biased region" description="Polar residues" evidence="2">
    <location>
        <begin position="440"/>
        <end position="457"/>
    </location>
</feature>
<feature type="compositionally biased region" description="Polar residues" evidence="2">
    <location>
        <begin position="95"/>
        <end position="113"/>
    </location>
</feature>
<dbReference type="AlphaFoldDB" id="A0A078ARE8"/>
<keyword evidence="1" id="KW-0175">Coiled coil</keyword>
<feature type="compositionally biased region" description="Basic residues" evidence="2">
    <location>
        <begin position="18"/>
        <end position="31"/>
    </location>
</feature>
<gene>
    <name evidence="3" type="primary">Contig2145.g2304</name>
    <name evidence="3" type="ORF">STYLEM_13620</name>
</gene>
<accession>A0A078ARE8</accession>